<sequence>MVASKIVTRFREDLLIPDMMFAHEKNPSALRAINFILNALLEDEIQKIRESAFRKIVEIADKPLMKDEKIRFKISCLAIVFAVLLSMNLNMKIAREQAEAIEDLDDFF</sequence>
<evidence type="ECO:0000313" key="2">
    <source>
        <dbReference type="Proteomes" id="UP000824890"/>
    </source>
</evidence>
<reference evidence="1 2" key="1">
    <citation type="submission" date="2021-05" db="EMBL/GenBank/DDBJ databases">
        <title>Genome Assembly of Synthetic Allotetraploid Brassica napus Reveals Homoeologous Exchanges between Subgenomes.</title>
        <authorList>
            <person name="Davis J.T."/>
        </authorList>
    </citation>
    <scope>NUCLEOTIDE SEQUENCE [LARGE SCALE GENOMIC DNA]</scope>
    <source>
        <strain evidence="2">cv. Da-Ae</strain>
        <tissue evidence="1">Seedling</tissue>
    </source>
</reference>
<comment type="caution">
    <text evidence="1">The sequence shown here is derived from an EMBL/GenBank/DDBJ whole genome shotgun (WGS) entry which is preliminary data.</text>
</comment>
<organism evidence="1 2">
    <name type="scientific">Brassica napus</name>
    <name type="common">Rape</name>
    <dbReference type="NCBI Taxonomy" id="3708"/>
    <lineage>
        <taxon>Eukaryota</taxon>
        <taxon>Viridiplantae</taxon>
        <taxon>Streptophyta</taxon>
        <taxon>Embryophyta</taxon>
        <taxon>Tracheophyta</taxon>
        <taxon>Spermatophyta</taxon>
        <taxon>Magnoliopsida</taxon>
        <taxon>eudicotyledons</taxon>
        <taxon>Gunneridae</taxon>
        <taxon>Pentapetalae</taxon>
        <taxon>rosids</taxon>
        <taxon>malvids</taxon>
        <taxon>Brassicales</taxon>
        <taxon>Brassicaceae</taxon>
        <taxon>Brassiceae</taxon>
        <taxon>Brassica</taxon>
    </lineage>
</organism>
<gene>
    <name evidence="1" type="ORF">HID58_092565</name>
</gene>
<dbReference type="Proteomes" id="UP000824890">
    <property type="component" value="Unassembled WGS sequence"/>
</dbReference>
<protein>
    <submittedName>
        <fullName evidence="1">Uncharacterized protein</fullName>
    </submittedName>
</protein>
<keyword evidence="2" id="KW-1185">Reference proteome</keyword>
<proteinExistence type="predicted"/>
<dbReference type="EMBL" id="JAGKQM010003153">
    <property type="protein sequence ID" value="KAH0826132.1"/>
    <property type="molecule type" value="Genomic_DNA"/>
</dbReference>
<accession>A0ABQ7WW55</accession>
<name>A0ABQ7WW55_BRANA</name>
<evidence type="ECO:0000313" key="1">
    <source>
        <dbReference type="EMBL" id="KAH0826132.1"/>
    </source>
</evidence>